<feature type="signal peptide" evidence="1">
    <location>
        <begin position="1"/>
        <end position="25"/>
    </location>
</feature>
<keyword evidence="1" id="KW-0732">Signal</keyword>
<dbReference type="RefSeq" id="WP_065970883.1">
    <property type="nucleotide sequence ID" value="NZ_CP080624.1"/>
</dbReference>
<evidence type="ECO:0000313" key="3">
    <source>
        <dbReference type="EMBL" id="RCN55275.1"/>
    </source>
</evidence>
<dbReference type="AlphaFoldDB" id="A0A1C2G0Z6"/>
<keyword evidence="6" id="KW-1185">Reference proteome</keyword>
<proteinExistence type="predicted"/>
<dbReference type="InterPro" id="IPR006311">
    <property type="entry name" value="TAT_signal"/>
</dbReference>
<dbReference type="PROSITE" id="PS51318">
    <property type="entry name" value="TAT"/>
    <property type="match status" value="1"/>
</dbReference>
<accession>A0A1C2G0Z6</accession>
<dbReference type="EMBL" id="PSYR01000004">
    <property type="protein sequence ID" value="RCN55275.1"/>
    <property type="molecule type" value="Genomic_DNA"/>
</dbReference>
<dbReference type="OrthoDB" id="9924806at2"/>
<dbReference type="InterPro" id="IPR025433">
    <property type="entry name" value="DUF4168"/>
</dbReference>
<dbReference type="Proteomes" id="UP000253250">
    <property type="component" value="Unassembled WGS sequence"/>
</dbReference>
<feature type="domain" description="DUF4168" evidence="2">
    <location>
        <begin position="51"/>
        <end position="126"/>
    </location>
</feature>
<reference evidence="3 6" key="1">
    <citation type="submission" date="2018-02" db="EMBL/GenBank/DDBJ databases">
        <title>Insights into the biology of acidophilic members of the Acidiferrobacteraceae family derived from comparative genomic analyses.</title>
        <authorList>
            <person name="Issotta F."/>
            <person name="Thyssen C."/>
            <person name="Mena C."/>
            <person name="Moya A."/>
            <person name="Bellenberg S."/>
            <person name="Sproer C."/>
            <person name="Covarrubias P.C."/>
            <person name="Sand W."/>
            <person name="Quatrini R."/>
            <person name="Vera M."/>
        </authorList>
    </citation>
    <scope>NUCLEOTIDE SEQUENCE [LARGE SCALE GENOMIC DNA]</scope>
    <source>
        <strain evidence="3">M-1</strain>
        <strain evidence="6">m-1</strain>
    </source>
</reference>
<dbReference type="EMBL" id="PSYR01000002">
    <property type="protein sequence ID" value="RCN55882.1"/>
    <property type="molecule type" value="Genomic_DNA"/>
</dbReference>
<comment type="caution">
    <text evidence="3">The sequence shown here is derived from an EMBL/GenBank/DDBJ whole genome shotgun (WGS) entry which is preliminary data.</text>
</comment>
<protein>
    <submittedName>
        <fullName evidence="3">DUF4168 domain-containing protein</fullName>
    </submittedName>
</protein>
<evidence type="ECO:0000256" key="1">
    <source>
        <dbReference type="SAM" id="SignalP"/>
    </source>
</evidence>
<dbReference type="Pfam" id="PF13767">
    <property type="entry name" value="DUF4168"/>
    <property type="match status" value="1"/>
</dbReference>
<organism evidence="3 6">
    <name type="scientific">Acidiferrobacter thiooxydans</name>
    <dbReference type="NCBI Taxonomy" id="163359"/>
    <lineage>
        <taxon>Bacteria</taxon>
        <taxon>Pseudomonadati</taxon>
        <taxon>Pseudomonadota</taxon>
        <taxon>Gammaproteobacteria</taxon>
        <taxon>Acidiferrobacterales</taxon>
        <taxon>Acidiferrobacteraceae</taxon>
        <taxon>Acidiferrobacter</taxon>
    </lineage>
</organism>
<sequence>MESSRTALRLALTTAITLASASAFAATQAPAAATAHMPPPGATAMPRIGHTTLKHFVTAIRHVSQIRAAYAKKLQAMKGQPGAARGIQVRAQQSMIAAIKGQHLTLPQYNNLVRQVDADPTLRARVLHMLRQ</sequence>
<name>A0A1C2G0Z6_9GAMM</name>
<evidence type="ECO:0000313" key="4">
    <source>
        <dbReference type="EMBL" id="RCN55297.1"/>
    </source>
</evidence>
<feature type="chain" id="PRO_5044556344" evidence="1">
    <location>
        <begin position="26"/>
        <end position="132"/>
    </location>
</feature>
<evidence type="ECO:0000313" key="5">
    <source>
        <dbReference type="EMBL" id="RCN55882.1"/>
    </source>
</evidence>
<gene>
    <name evidence="5" type="ORF">C4900_08200</name>
    <name evidence="4" type="ORF">C4900_15550</name>
    <name evidence="3" type="ORF">C4900_15685</name>
</gene>
<dbReference type="EMBL" id="PSYR01000003">
    <property type="protein sequence ID" value="RCN55297.1"/>
    <property type="molecule type" value="Genomic_DNA"/>
</dbReference>
<evidence type="ECO:0000313" key="6">
    <source>
        <dbReference type="Proteomes" id="UP000253250"/>
    </source>
</evidence>
<evidence type="ECO:0000259" key="2">
    <source>
        <dbReference type="Pfam" id="PF13767"/>
    </source>
</evidence>